<sequence>MMRPIRPGLRGDLARTLRRVVRTGFAATTALLIGPTADGARAEPAAAAAVALVVSVDVSQSVDDSRFVLQMEGIAEALEDPGVIAAMTGHPGGTLFAMVTWADRAGLAVGWRRIASRADAFAAAAQVRVTPRQSGEFTCLGQMFRTVTASVLPAMPVPAERIVVDVSGDGIDNCTDPENLETERTALLAAGATINGLPILVPGENDVVGAGAYRAPGYGLRATPLPQERTDLTQWYRSHVVAGPGAFLLKAAGYGDFSRALRRKFVIEVSGLAPGRRDE</sequence>
<organism evidence="1 2">
    <name type="scientific">Methylorubrum extorquens</name>
    <name type="common">Methylobacterium dichloromethanicum</name>
    <name type="synonym">Methylobacterium extorquens</name>
    <dbReference type="NCBI Taxonomy" id="408"/>
    <lineage>
        <taxon>Bacteria</taxon>
        <taxon>Pseudomonadati</taxon>
        <taxon>Pseudomonadota</taxon>
        <taxon>Alphaproteobacteria</taxon>
        <taxon>Hyphomicrobiales</taxon>
        <taxon>Methylobacteriaceae</taxon>
        <taxon>Methylorubrum</taxon>
    </lineage>
</organism>
<evidence type="ECO:0000313" key="2">
    <source>
        <dbReference type="Proteomes" id="UP000180215"/>
    </source>
</evidence>
<keyword evidence="1" id="KW-0808">Transferase</keyword>
<dbReference type="SUPFAM" id="SSF53300">
    <property type="entry name" value="vWA-like"/>
    <property type="match status" value="1"/>
</dbReference>
<dbReference type="Gene3D" id="3.40.50.410">
    <property type="entry name" value="von Willebrand factor, type A domain"/>
    <property type="match status" value="1"/>
</dbReference>
<dbReference type="InterPro" id="IPR036465">
    <property type="entry name" value="vWFA_dom_sf"/>
</dbReference>
<proteinExistence type="predicted"/>
<accession>A0A1S1P1T3</accession>
<evidence type="ECO:0000313" key="1">
    <source>
        <dbReference type="EMBL" id="OHV16938.1"/>
    </source>
</evidence>
<dbReference type="Pfam" id="PF06707">
    <property type="entry name" value="DUF1194"/>
    <property type="match status" value="1"/>
</dbReference>
<gene>
    <name evidence="1" type="ORF">BK022_08755</name>
</gene>
<protein>
    <submittedName>
        <fullName evidence="1">tRNA delta(2)-isopentenylpyrophosphate transferase</fullName>
    </submittedName>
</protein>
<dbReference type="EMBL" id="MNAO01000075">
    <property type="protein sequence ID" value="OHV16938.1"/>
    <property type="molecule type" value="Genomic_DNA"/>
</dbReference>
<name>A0A1S1P1T3_METEX</name>
<dbReference type="AlphaFoldDB" id="A0A1S1P1T3"/>
<dbReference type="Proteomes" id="UP000180215">
    <property type="component" value="Unassembled WGS sequence"/>
</dbReference>
<dbReference type="GO" id="GO:0016740">
    <property type="term" value="F:transferase activity"/>
    <property type="evidence" value="ECO:0007669"/>
    <property type="project" value="UniProtKB-KW"/>
</dbReference>
<reference evidence="1 2" key="1">
    <citation type="submission" date="2016-10" db="EMBL/GenBank/DDBJ databases">
        <title>Draft genome sequence of Methylobacterium extorquens CP3, a seed endophyte of Crotalaria pumila with plant growth-promoting and metal tolerance properties.</title>
        <authorList>
            <person name="Sanchez-Lopez A.S."/>
            <person name="Van Hamme J.D."/>
            <person name="Thijs S."/>
            <person name="Mcammond B.M."/>
            <person name="Stevens V."/>
            <person name="Gonzalez-Chavez M.D.C."/>
            <person name="Vangronsveld J."/>
        </authorList>
    </citation>
    <scope>NUCLEOTIDE SEQUENCE [LARGE SCALE GENOMIC DNA]</scope>
    <source>
        <strain evidence="1 2">CP3</strain>
    </source>
</reference>
<comment type="caution">
    <text evidence="1">The sequence shown here is derived from an EMBL/GenBank/DDBJ whole genome shotgun (WGS) entry which is preliminary data.</text>
</comment>
<dbReference type="RefSeq" id="WP_003601948.1">
    <property type="nucleotide sequence ID" value="NZ_CP195989.1"/>
</dbReference>
<dbReference type="InterPro" id="IPR010607">
    <property type="entry name" value="DUF1194"/>
</dbReference>